<dbReference type="Proteomes" id="UP000092993">
    <property type="component" value="Unassembled WGS sequence"/>
</dbReference>
<organism evidence="4 5">
    <name type="scientific">Grifola frondosa</name>
    <name type="common">Maitake</name>
    <name type="synonym">Polyporus frondosus</name>
    <dbReference type="NCBI Taxonomy" id="5627"/>
    <lineage>
        <taxon>Eukaryota</taxon>
        <taxon>Fungi</taxon>
        <taxon>Dikarya</taxon>
        <taxon>Basidiomycota</taxon>
        <taxon>Agaricomycotina</taxon>
        <taxon>Agaricomycetes</taxon>
        <taxon>Polyporales</taxon>
        <taxon>Grifolaceae</taxon>
        <taxon>Grifola</taxon>
    </lineage>
</organism>
<gene>
    <name evidence="4" type="ORF">A0H81_01147</name>
</gene>
<evidence type="ECO:0000313" key="4">
    <source>
        <dbReference type="EMBL" id="OBZ79324.1"/>
    </source>
</evidence>
<evidence type="ECO:0000313" key="5">
    <source>
        <dbReference type="Proteomes" id="UP000092993"/>
    </source>
</evidence>
<feature type="domain" description="BZIP" evidence="3">
    <location>
        <begin position="30"/>
        <end position="44"/>
    </location>
</feature>
<comment type="caution">
    <text evidence="4">The sequence shown here is derived from an EMBL/GenBank/DDBJ whole genome shotgun (WGS) entry which is preliminary data.</text>
</comment>
<dbReference type="InterPro" id="IPR046347">
    <property type="entry name" value="bZIP_sf"/>
</dbReference>
<dbReference type="EMBL" id="LUGG01000001">
    <property type="protein sequence ID" value="OBZ79324.1"/>
    <property type="molecule type" value="Genomic_DNA"/>
</dbReference>
<name>A0A1C7MW91_GRIFR</name>
<evidence type="ECO:0000256" key="2">
    <source>
        <dbReference type="SAM" id="MobiDB-lite"/>
    </source>
</evidence>
<proteinExistence type="predicted"/>
<feature type="region of interest" description="Disordered" evidence="2">
    <location>
        <begin position="1"/>
        <end position="37"/>
    </location>
</feature>
<accession>A0A1C7MW91</accession>
<dbReference type="SMART" id="SM00338">
    <property type="entry name" value="BRLZ"/>
    <property type="match status" value="1"/>
</dbReference>
<feature type="compositionally biased region" description="Basic and acidic residues" evidence="2">
    <location>
        <begin position="451"/>
        <end position="460"/>
    </location>
</feature>
<evidence type="ECO:0000259" key="3">
    <source>
        <dbReference type="PROSITE" id="PS00036"/>
    </source>
</evidence>
<dbReference type="AlphaFoldDB" id="A0A1C7MW91"/>
<feature type="coiled-coil region" evidence="1">
    <location>
        <begin position="49"/>
        <end position="97"/>
    </location>
</feature>
<keyword evidence="5" id="KW-1185">Reference proteome</keyword>
<dbReference type="InterPro" id="IPR004827">
    <property type="entry name" value="bZIP"/>
</dbReference>
<feature type="region of interest" description="Disordered" evidence="2">
    <location>
        <begin position="332"/>
        <end position="396"/>
    </location>
</feature>
<keyword evidence="1" id="KW-0175">Coiled coil</keyword>
<evidence type="ECO:0000256" key="1">
    <source>
        <dbReference type="SAM" id="Coils"/>
    </source>
</evidence>
<feature type="compositionally biased region" description="Polar residues" evidence="2">
    <location>
        <begin position="7"/>
        <end position="24"/>
    </location>
</feature>
<feature type="region of interest" description="Disordered" evidence="2">
    <location>
        <begin position="149"/>
        <end position="174"/>
    </location>
</feature>
<dbReference type="GO" id="GO:0003700">
    <property type="term" value="F:DNA-binding transcription factor activity"/>
    <property type="evidence" value="ECO:0007669"/>
    <property type="project" value="InterPro"/>
</dbReference>
<dbReference type="OMA" id="HRMPRYD"/>
<feature type="region of interest" description="Disordered" evidence="2">
    <location>
        <begin position="441"/>
        <end position="460"/>
    </location>
</feature>
<dbReference type="STRING" id="5627.A0A1C7MW91"/>
<dbReference type="Gene3D" id="1.20.5.170">
    <property type="match status" value="1"/>
</dbReference>
<dbReference type="SUPFAM" id="SSF57959">
    <property type="entry name" value="Leucine zipper domain"/>
    <property type="match status" value="1"/>
</dbReference>
<reference evidence="4 5" key="1">
    <citation type="submission" date="2016-03" db="EMBL/GenBank/DDBJ databases">
        <title>Whole genome sequencing of Grifola frondosa 9006-11.</title>
        <authorList>
            <person name="Min B."/>
            <person name="Park H."/>
            <person name="Kim J.-G."/>
            <person name="Cho H."/>
            <person name="Oh Y.-L."/>
            <person name="Kong W.-S."/>
            <person name="Choi I.-G."/>
        </authorList>
    </citation>
    <scope>NUCLEOTIDE SEQUENCE [LARGE SCALE GENOMIC DNA]</scope>
    <source>
        <strain evidence="4 5">9006-11</strain>
    </source>
</reference>
<dbReference type="PROSITE" id="PS00036">
    <property type="entry name" value="BZIP_BASIC"/>
    <property type="match status" value="1"/>
</dbReference>
<protein>
    <recommendedName>
        <fullName evidence="3">BZIP domain-containing protein</fullName>
    </recommendedName>
</protein>
<sequence length="460" mass="50106">MPPNSPSPGSAQSKTGSDGSSSRMSEAALRKKKNADAQAAFRARRANYIATLEETVTNLEGVVLQLQDSYRQTKNDVTELRAENARMRAELEHRDRERAWNRKMWQEKSANMKMDPDLQSDEFPSVSPYASARPPSSAIGATMGSVTDYTQRSPASTLGYGVEDGSVDGRPMEPHSLARFDQYSSYSVDNSNRDGTWSQGVQVNDPGFDSGSSTHSPTYVESPNLTATDMVYPSRFAVVDDQKVPLTAINTAPYMYAPSRSLSPALSTPTSASSTSMTSAPYQFTFPEGTVLQERPEFNFRRHQVPELTLHGGTADISVLTSRSSDAAHYRMAGRSNPTSERSFVHAPSPYSNAENGMHDRESDSESGSYTYSTRPRRPPSRTSRSPSPGPPPICSTLAVIKAQAFGALRRTRTRSRKTSEGAARAAVEALEARGIGMGLRVGNATKRPRLHDSDGDAQT</sequence>
<dbReference type="OrthoDB" id="2285533at2759"/>